<accession>A0A399F5E4</accession>
<reference evidence="1 2" key="1">
    <citation type="submission" date="2018-08" db="EMBL/GenBank/DDBJ databases">
        <title>Meiothermus luteus KCTC 52599 genome sequencing project.</title>
        <authorList>
            <person name="Da Costa M.S."/>
            <person name="Albuquerque L."/>
            <person name="Raposo P."/>
            <person name="Froufe H.J.C."/>
            <person name="Barroso C.S."/>
            <person name="Egas C."/>
        </authorList>
    </citation>
    <scope>NUCLEOTIDE SEQUENCE [LARGE SCALE GENOMIC DNA]</scope>
    <source>
        <strain evidence="1 2">KCTC 52599</strain>
    </source>
</reference>
<name>A0A399F5E4_9DEIN</name>
<dbReference type="EMBL" id="QWKZ01000001">
    <property type="protein sequence ID" value="RIH90082.1"/>
    <property type="molecule type" value="Genomic_DNA"/>
</dbReference>
<evidence type="ECO:0000313" key="2">
    <source>
        <dbReference type="Proteomes" id="UP000265800"/>
    </source>
</evidence>
<organism evidence="1 2">
    <name type="scientific">Meiothermus luteus</name>
    <dbReference type="NCBI Taxonomy" id="2026184"/>
    <lineage>
        <taxon>Bacteria</taxon>
        <taxon>Thermotogati</taxon>
        <taxon>Deinococcota</taxon>
        <taxon>Deinococci</taxon>
        <taxon>Thermales</taxon>
        <taxon>Thermaceae</taxon>
        <taxon>Meiothermus</taxon>
    </lineage>
</organism>
<dbReference type="OrthoDB" id="26149at2"/>
<proteinExistence type="predicted"/>
<evidence type="ECO:0000313" key="1">
    <source>
        <dbReference type="EMBL" id="RIH90082.1"/>
    </source>
</evidence>
<sequence length="77" mass="8620">MGSTTCLCAAQSGLTGWLSFDGEAATAFLHFSADYFRVLAKRYGEDARFRRGRDYLEADLSQAPRTLRAARRLGLER</sequence>
<keyword evidence="2" id="KW-1185">Reference proteome</keyword>
<dbReference type="Proteomes" id="UP000265800">
    <property type="component" value="Unassembled WGS sequence"/>
</dbReference>
<dbReference type="AlphaFoldDB" id="A0A399F5E4"/>
<gene>
    <name evidence="1" type="ORF">Mlute_00004</name>
</gene>
<comment type="caution">
    <text evidence="1">The sequence shown here is derived from an EMBL/GenBank/DDBJ whole genome shotgun (WGS) entry which is preliminary data.</text>
</comment>
<protein>
    <submittedName>
        <fullName evidence="1">Uncharacterized protein</fullName>
    </submittedName>
</protein>